<dbReference type="Gene3D" id="3.30.40.10">
    <property type="entry name" value="Zinc/RING finger domain, C3HC4 (zinc finger)"/>
    <property type="match status" value="2"/>
</dbReference>
<dbReference type="CDD" id="cd02340">
    <property type="entry name" value="ZZ_NBR1_like"/>
    <property type="match status" value="1"/>
</dbReference>
<evidence type="ECO:0000256" key="4">
    <source>
        <dbReference type="PROSITE-ProRule" id="PRU00228"/>
    </source>
</evidence>
<protein>
    <submittedName>
        <fullName evidence="8">E3 ubiquitin-protein ligase</fullName>
    </submittedName>
</protein>
<feature type="domain" description="RING-type" evidence="6">
    <location>
        <begin position="67"/>
        <end position="113"/>
    </location>
</feature>
<feature type="region of interest" description="Disordered" evidence="5">
    <location>
        <begin position="465"/>
        <end position="485"/>
    </location>
</feature>
<evidence type="ECO:0000259" key="7">
    <source>
        <dbReference type="PROSITE" id="PS50135"/>
    </source>
</evidence>
<dbReference type="PROSITE" id="PS50135">
    <property type="entry name" value="ZF_ZZ_2"/>
    <property type="match status" value="1"/>
</dbReference>
<dbReference type="SMART" id="SM00291">
    <property type="entry name" value="ZnF_ZZ"/>
    <property type="match status" value="1"/>
</dbReference>
<evidence type="ECO:0000256" key="1">
    <source>
        <dbReference type="ARBA" id="ARBA00022723"/>
    </source>
</evidence>
<keyword evidence="2 4" id="KW-0863">Zinc-finger</keyword>
<dbReference type="AlphaFoldDB" id="A0AAW2ZKY0"/>
<dbReference type="GO" id="GO:0061630">
    <property type="term" value="F:ubiquitin protein ligase activity"/>
    <property type="evidence" value="ECO:0007669"/>
    <property type="project" value="InterPro"/>
</dbReference>
<feature type="compositionally biased region" description="Polar residues" evidence="5">
    <location>
        <begin position="350"/>
        <end position="367"/>
    </location>
</feature>
<gene>
    <name evidence="8" type="ORF">AKO1_009324</name>
</gene>
<feature type="compositionally biased region" description="Pro residues" evidence="5">
    <location>
        <begin position="372"/>
        <end position="382"/>
    </location>
</feature>
<dbReference type="PROSITE" id="PS50089">
    <property type="entry name" value="ZF_RING_2"/>
    <property type="match status" value="2"/>
</dbReference>
<organism evidence="8 9">
    <name type="scientific">Acrasis kona</name>
    <dbReference type="NCBI Taxonomy" id="1008807"/>
    <lineage>
        <taxon>Eukaryota</taxon>
        <taxon>Discoba</taxon>
        <taxon>Heterolobosea</taxon>
        <taxon>Tetramitia</taxon>
        <taxon>Eutetramitia</taxon>
        <taxon>Acrasidae</taxon>
        <taxon>Acrasis</taxon>
    </lineage>
</organism>
<reference evidence="8 9" key="1">
    <citation type="submission" date="2024-03" db="EMBL/GenBank/DDBJ databases">
        <title>The Acrasis kona genome and developmental transcriptomes reveal deep origins of eukaryotic multicellular pathways.</title>
        <authorList>
            <person name="Sheikh S."/>
            <person name="Fu C.-J."/>
            <person name="Brown M.W."/>
            <person name="Baldauf S.L."/>
        </authorList>
    </citation>
    <scope>NUCLEOTIDE SEQUENCE [LARGE SCALE GENOMIC DNA]</scope>
    <source>
        <strain evidence="8 9">ATCC MYA-3509</strain>
    </source>
</reference>
<accession>A0AAW2ZKY0</accession>
<comment type="caution">
    <text evidence="8">The sequence shown here is derived from an EMBL/GenBank/DDBJ whole genome shotgun (WGS) entry which is preliminary data.</text>
</comment>
<evidence type="ECO:0000256" key="5">
    <source>
        <dbReference type="SAM" id="MobiDB-lite"/>
    </source>
</evidence>
<keyword evidence="3" id="KW-0862">Zinc</keyword>
<feature type="domain" description="ZZ-type" evidence="7">
    <location>
        <begin position="135"/>
        <end position="186"/>
    </location>
</feature>
<feature type="compositionally biased region" description="Polar residues" evidence="5">
    <location>
        <begin position="401"/>
        <end position="410"/>
    </location>
</feature>
<dbReference type="SUPFAM" id="SSF57850">
    <property type="entry name" value="RING/U-box"/>
    <property type="match status" value="3"/>
</dbReference>
<evidence type="ECO:0000256" key="2">
    <source>
        <dbReference type="ARBA" id="ARBA00022771"/>
    </source>
</evidence>
<dbReference type="Pfam" id="PF00569">
    <property type="entry name" value="ZZ"/>
    <property type="match status" value="1"/>
</dbReference>
<feature type="region of interest" description="Disordered" evidence="5">
    <location>
        <begin position="350"/>
        <end position="410"/>
    </location>
</feature>
<feature type="region of interest" description="Disordered" evidence="5">
    <location>
        <begin position="560"/>
        <end position="580"/>
    </location>
</feature>
<evidence type="ECO:0000313" key="9">
    <source>
        <dbReference type="Proteomes" id="UP001431209"/>
    </source>
</evidence>
<sequence>MKVYRLPPSNPLVWQTSLIDSEITSILQGRTHVRNKQKPSRVEKKKEPIRVAATQGVSRKEIAEEECTICYDSMCEDQHLVWCQKGCGNNFHSQCFKAWADNCDFIVTCPLCRNKWSYEELEQMRKPKPVARSNSHQVKCNHCTSNPIKETRYKCVTCVDYNLCGTCFGINAHEIHPFISRETPESNWVVVERPSPTQPRVLANRVNRAIPTGRQPRQTRSHPPPQTTATTTNIRPDIQQLMQREITSEDYELLLQLDENESNRKGVPLFAINNMPDRVAQPGEQFDDCCPICLEAMEEGQQVKGLENCSHLFHKICIDMWLARSNSCAVCNCTVFYNLDELKAMEQAQNNMAQSVPSSTYTPSLTRTARRPPIPRQPPRPVQRPDFNSLDRVPLPESLMGDSSSSHFQTTAQEREQTLQAIRTKLRRGGVTRTTRPRPTSSGIVVNNVESLVIGTGEVSRVVEPSSSIRPRLRPKSPSVSRKKEDVKQNYNFDLSGVQIGGSVTPDNTVGPSLHSNHAPSGKLIKLSTLKQKTDVQIIPSGPLNLGLTGVEISTKNNVNKGKRIKGSPVPLSSPTPDNDVLPTDLNGLRLTGMMVGSGSLIENSVVGVDTNRSNKSKPVKGSVLRKNSSTPTQKVDGLNVGGVAFSNFNV</sequence>
<dbReference type="SMART" id="SM00184">
    <property type="entry name" value="RING"/>
    <property type="match status" value="2"/>
</dbReference>
<dbReference type="InterPro" id="IPR001841">
    <property type="entry name" value="Znf_RING"/>
</dbReference>
<feature type="region of interest" description="Disordered" evidence="5">
    <location>
        <begin position="610"/>
        <end position="632"/>
    </location>
</feature>
<dbReference type="PANTHER" id="PTHR21540:SF3">
    <property type="entry name" value="E3 UBIQUITIN-PROTEIN LIGASE ZSWIM2"/>
    <property type="match status" value="1"/>
</dbReference>
<dbReference type="InterPro" id="IPR000433">
    <property type="entry name" value="Znf_ZZ"/>
</dbReference>
<dbReference type="InterPro" id="IPR013083">
    <property type="entry name" value="Znf_RING/FYVE/PHD"/>
</dbReference>
<keyword evidence="1" id="KW-0479">Metal-binding</keyword>
<dbReference type="Proteomes" id="UP001431209">
    <property type="component" value="Unassembled WGS sequence"/>
</dbReference>
<feature type="region of interest" description="Disordered" evidence="5">
    <location>
        <begin position="209"/>
        <end position="235"/>
    </location>
</feature>
<feature type="domain" description="RING-type" evidence="6">
    <location>
        <begin position="290"/>
        <end position="332"/>
    </location>
</feature>
<dbReference type="GO" id="GO:0008270">
    <property type="term" value="F:zinc ion binding"/>
    <property type="evidence" value="ECO:0007669"/>
    <property type="project" value="UniProtKB-KW"/>
</dbReference>
<keyword evidence="9" id="KW-1185">Reference proteome</keyword>
<dbReference type="PROSITE" id="PS01357">
    <property type="entry name" value="ZF_ZZ_1"/>
    <property type="match status" value="1"/>
</dbReference>
<evidence type="ECO:0000259" key="6">
    <source>
        <dbReference type="PROSITE" id="PS50089"/>
    </source>
</evidence>
<dbReference type="PANTHER" id="PTHR21540">
    <property type="entry name" value="RING FINGER AND SWIM DOMAIN-CONTAINING PROTEIN 2"/>
    <property type="match status" value="1"/>
</dbReference>
<evidence type="ECO:0000256" key="3">
    <source>
        <dbReference type="ARBA" id="ARBA00022833"/>
    </source>
</evidence>
<dbReference type="Gene3D" id="3.30.60.90">
    <property type="match status" value="1"/>
</dbReference>
<dbReference type="EMBL" id="JAOPGA020001623">
    <property type="protein sequence ID" value="KAL0489957.1"/>
    <property type="molecule type" value="Genomic_DNA"/>
</dbReference>
<dbReference type="InterPro" id="IPR039903">
    <property type="entry name" value="Zswim2"/>
</dbReference>
<proteinExistence type="predicted"/>
<dbReference type="CDD" id="cd16494">
    <property type="entry name" value="RING-CH-C4HC3_ZSWM2"/>
    <property type="match status" value="1"/>
</dbReference>
<evidence type="ECO:0000313" key="8">
    <source>
        <dbReference type="EMBL" id="KAL0489957.1"/>
    </source>
</evidence>
<dbReference type="Pfam" id="PF13639">
    <property type="entry name" value="zf-RING_2"/>
    <property type="match status" value="2"/>
</dbReference>
<name>A0AAW2ZKY0_9EUKA</name>
<dbReference type="InterPro" id="IPR043145">
    <property type="entry name" value="Znf_ZZ_sf"/>
</dbReference>